<keyword evidence="4" id="KW-1185">Reference proteome</keyword>
<accession>A0A2R5F9V2</accession>
<feature type="domain" description="YiaAB two helix" evidence="2">
    <location>
        <begin position="77"/>
        <end position="129"/>
    </location>
</feature>
<keyword evidence="1" id="KW-0812">Transmembrane</keyword>
<dbReference type="GO" id="GO:0006974">
    <property type="term" value="P:DNA damage response"/>
    <property type="evidence" value="ECO:0007669"/>
    <property type="project" value="TreeGrafter"/>
</dbReference>
<dbReference type="GO" id="GO:0005886">
    <property type="term" value="C:plasma membrane"/>
    <property type="evidence" value="ECO:0007669"/>
    <property type="project" value="TreeGrafter"/>
</dbReference>
<protein>
    <recommendedName>
        <fullName evidence="2">YiaAB two helix domain-containing protein</fullName>
    </recommendedName>
</protein>
<name>A0A2R5F9V2_9PROT</name>
<dbReference type="OrthoDB" id="3295178at2"/>
<dbReference type="InterPro" id="IPR008024">
    <property type="entry name" value="YiaAB"/>
</dbReference>
<comment type="caution">
    <text evidence="3">The sequence shown here is derived from an EMBL/GenBank/DDBJ whole genome shotgun (WGS) entry which is preliminary data.</text>
</comment>
<feature type="domain" description="YiaAB two helix" evidence="2">
    <location>
        <begin position="14"/>
        <end position="66"/>
    </location>
</feature>
<keyword evidence="1" id="KW-0472">Membrane</keyword>
<keyword evidence="1" id="KW-1133">Transmembrane helix</keyword>
<feature type="transmembrane region" description="Helical" evidence="1">
    <location>
        <begin position="44"/>
        <end position="60"/>
    </location>
</feature>
<dbReference type="RefSeq" id="WP_109015790.1">
    <property type="nucleotide sequence ID" value="NZ_BDOQ01000008.1"/>
</dbReference>
<feature type="transmembrane region" description="Helical" evidence="1">
    <location>
        <begin position="72"/>
        <end position="97"/>
    </location>
</feature>
<evidence type="ECO:0000313" key="4">
    <source>
        <dbReference type="Proteomes" id="UP000245081"/>
    </source>
</evidence>
<evidence type="ECO:0000313" key="3">
    <source>
        <dbReference type="EMBL" id="GBG14599.1"/>
    </source>
</evidence>
<evidence type="ECO:0000256" key="1">
    <source>
        <dbReference type="SAM" id="Phobius"/>
    </source>
</evidence>
<sequence>MNPQFQSLRPSGAFIGASWASLAIGMGSYLIGLWNSSMALNEKGFYATILLLGLFAAVSLQKTVRDKMDNIYVTGLYTGICWVGLGAALLLLAIGLYNATFDLSVKGFFGMAYLLSLFAVVTVQKNVRDMSHFPSPSLDGFKGDVLEEARVD</sequence>
<dbReference type="AlphaFoldDB" id="A0A2R5F9V2"/>
<dbReference type="InterPro" id="IPR038972">
    <property type="entry name" value="YiaA-like"/>
</dbReference>
<feature type="transmembrane region" description="Helical" evidence="1">
    <location>
        <begin position="103"/>
        <end position="123"/>
    </location>
</feature>
<proteinExistence type="predicted"/>
<dbReference type="PANTHER" id="PTHR37290">
    <property type="entry name" value="INNER MEMBRANE PROTEIN YIAA-RELATED"/>
    <property type="match status" value="1"/>
</dbReference>
<dbReference type="Proteomes" id="UP000245081">
    <property type="component" value="Unassembled WGS sequence"/>
</dbReference>
<organism evidence="3 4">
    <name type="scientific">Novimethylophilus kurashikiensis</name>
    <dbReference type="NCBI Taxonomy" id="1825523"/>
    <lineage>
        <taxon>Bacteria</taxon>
        <taxon>Pseudomonadati</taxon>
        <taxon>Pseudomonadota</taxon>
        <taxon>Betaproteobacteria</taxon>
        <taxon>Nitrosomonadales</taxon>
        <taxon>Methylophilaceae</taxon>
        <taxon>Novimethylophilus</taxon>
    </lineage>
</organism>
<dbReference type="EMBL" id="BDOQ01000008">
    <property type="protein sequence ID" value="GBG14599.1"/>
    <property type="molecule type" value="Genomic_DNA"/>
</dbReference>
<dbReference type="NCBIfam" id="NF008482">
    <property type="entry name" value="PRK11383.1"/>
    <property type="match status" value="1"/>
</dbReference>
<evidence type="ECO:0000259" key="2">
    <source>
        <dbReference type="Pfam" id="PF05360"/>
    </source>
</evidence>
<dbReference type="Pfam" id="PF05360">
    <property type="entry name" value="YiaAB"/>
    <property type="match status" value="2"/>
</dbReference>
<feature type="transmembrane region" description="Helical" evidence="1">
    <location>
        <begin position="12"/>
        <end position="32"/>
    </location>
</feature>
<reference evidence="3 4" key="1">
    <citation type="journal article" date="2018" name="Environ. Microbiol.">
        <title>Isolation and genomic characterization of Novimethylophilus kurashikiensis gen. nov. sp. nov., a new lanthanide-dependent methylotrophic species of Methylophilaceae.</title>
        <authorList>
            <person name="Lv H."/>
            <person name="Sahin N."/>
            <person name="Tani A."/>
        </authorList>
    </citation>
    <scope>NUCLEOTIDE SEQUENCE [LARGE SCALE GENOMIC DNA]</scope>
    <source>
        <strain evidence="3 4">La2-4</strain>
    </source>
</reference>
<dbReference type="PANTHER" id="PTHR37290:SF1">
    <property type="entry name" value="INNER MEMBRANE PROTEIN YIAA"/>
    <property type="match status" value="1"/>
</dbReference>
<gene>
    <name evidence="3" type="ORF">NMK_2198</name>
</gene>